<dbReference type="PANTHER" id="PTHR23082">
    <property type="entry name" value="TRANSCRIPTION INITIATION FACTOR IIIC TFIIIC , POLYPEPTIDE 3-RELATED"/>
    <property type="match status" value="1"/>
</dbReference>
<evidence type="ECO:0000313" key="2">
    <source>
        <dbReference type="Proteomes" id="UP000053660"/>
    </source>
</evidence>
<dbReference type="Proteomes" id="UP000053660">
    <property type="component" value="Unassembled WGS sequence"/>
</dbReference>
<sequence>MQEEILRKRWPYCLRYGLLAAHLDSRTPAEEWAHWGDESRKLELIEEAAACYGRAVKLDVKNWKYYERRIEMLDLLSLRPLAMRTRLQAAQMINPSQAGVDFEWFHELIKT</sequence>
<dbReference type="GO" id="GO:0006383">
    <property type="term" value="P:transcription by RNA polymerase III"/>
    <property type="evidence" value="ECO:0007669"/>
    <property type="project" value="InterPro"/>
</dbReference>
<gene>
    <name evidence="1" type="ORF">OESDEN_24546</name>
</gene>
<keyword evidence="2" id="KW-1185">Reference proteome</keyword>
<evidence type="ECO:0000313" key="1">
    <source>
        <dbReference type="EMBL" id="KHJ75837.1"/>
    </source>
</evidence>
<accession>A0A0B1RX90</accession>
<reference evidence="1 2" key="1">
    <citation type="submission" date="2014-03" db="EMBL/GenBank/DDBJ databases">
        <title>Draft genome of the hookworm Oesophagostomum dentatum.</title>
        <authorList>
            <person name="Mitreva M."/>
        </authorList>
    </citation>
    <scope>NUCLEOTIDE SEQUENCE [LARGE SCALE GENOMIC DNA]</scope>
    <source>
        <strain evidence="1 2">OD-Hann</strain>
    </source>
</reference>
<proteinExistence type="predicted"/>
<dbReference type="GO" id="GO:0000127">
    <property type="term" value="C:transcription factor TFIIIC complex"/>
    <property type="evidence" value="ECO:0007669"/>
    <property type="project" value="TreeGrafter"/>
</dbReference>
<organism evidence="1 2">
    <name type="scientific">Oesophagostomum dentatum</name>
    <name type="common">Nodular worm</name>
    <dbReference type="NCBI Taxonomy" id="61180"/>
    <lineage>
        <taxon>Eukaryota</taxon>
        <taxon>Metazoa</taxon>
        <taxon>Ecdysozoa</taxon>
        <taxon>Nematoda</taxon>
        <taxon>Chromadorea</taxon>
        <taxon>Rhabditida</taxon>
        <taxon>Rhabditina</taxon>
        <taxon>Rhabditomorpha</taxon>
        <taxon>Strongyloidea</taxon>
        <taxon>Strongylidae</taxon>
        <taxon>Oesophagostomum</taxon>
    </lineage>
</organism>
<dbReference type="PANTHER" id="PTHR23082:SF0">
    <property type="entry name" value="GENERAL TRANSCRIPTION FACTOR 3C POLYPEPTIDE 3"/>
    <property type="match status" value="1"/>
</dbReference>
<name>A0A0B1RX90_OESDE</name>
<feature type="non-terminal residue" evidence="1">
    <location>
        <position position="111"/>
    </location>
</feature>
<evidence type="ECO:0008006" key="3">
    <source>
        <dbReference type="Google" id="ProtNLM"/>
    </source>
</evidence>
<dbReference type="OrthoDB" id="10256606at2759"/>
<protein>
    <recommendedName>
        <fullName evidence="3">Tetratricopeptide repeat protein</fullName>
    </recommendedName>
</protein>
<dbReference type="InterPro" id="IPR039340">
    <property type="entry name" value="Tfc4/TFIIIC-102/Sfc4"/>
</dbReference>
<dbReference type="AlphaFoldDB" id="A0A0B1RX90"/>
<dbReference type="EMBL" id="KN612353">
    <property type="protein sequence ID" value="KHJ75837.1"/>
    <property type="molecule type" value="Genomic_DNA"/>
</dbReference>